<accession>A0A397V5J7</accession>
<keyword evidence="3" id="KW-1185">Reference proteome</keyword>
<sequence>MLESDLEKVGKKPEPSMDYQELAEMDDCGRTELDPEEEIVYNEELEGDSETLVDEDENNQEKDNQTERLLEGEALSRTCELWLEKVEKFRRTAKWIKEEKGLTSMDVTEIEDTSDVSEGPKNKSCINKGVFKKELRKLEENRNSIKNPEERTILYVSARDSYNRVFDPGEDY</sequence>
<feature type="region of interest" description="Disordered" evidence="1">
    <location>
        <begin position="1"/>
        <end position="69"/>
    </location>
</feature>
<protein>
    <submittedName>
        <fullName evidence="2">Uncharacterized protein</fullName>
    </submittedName>
</protein>
<evidence type="ECO:0000313" key="2">
    <source>
        <dbReference type="EMBL" id="RIB14566.1"/>
    </source>
</evidence>
<evidence type="ECO:0000256" key="1">
    <source>
        <dbReference type="SAM" id="MobiDB-lite"/>
    </source>
</evidence>
<comment type="caution">
    <text evidence="2">The sequence shown here is derived from an EMBL/GenBank/DDBJ whole genome shotgun (WGS) entry which is preliminary data.</text>
</comment>
<feature type="compositionally biased region" description="Basic and acidic residues" evidence="1">
    <location>
        <begin position="59"/>
        <end position="69"/>
    </location>
</feature>
<dbReference type="EMBL" id="QKWP01000819">
    <property type="protein sequence ID" value="RIB14566.1"/>
    <property type="molecule type" value="Genomic_DNA"/>
</dbReference>
<name>A0A397V5J7_9GLOM</name>
<feature type="compositionally biased region" description="Basic and acidic residues" evidence="1">
    <location>
        <begin position="1"/>
        <end position="15"/>
    </location>
</feature>
<gene>
    <name evidence="2" type="ORF">C2G38_2040095</name>
</gene>
<evidence type="ECO:0000313" key="3">
    <source>
        <dbReference type="Proteomes" id="UP000266673"/>
    </source>
</evidence>
<proteinExistence type="predicted"/>
<organism evidence="2 3">
    <name type="scientific">Gigaspora rosea</name>
    <dbReference type="NCBI Taxonomy" id="44941"/>
    <lineage>
        <taxon>Eukaryota</taxon>
        <taxon>Fungi</taxon>
        <taxon>Fungi incertae sedis</taxon>
        <taxon>Mucoromycota</taxon>
        <taxon>Glomeromycotina</taxon>
        <taxon>Glomeromycetes</taxon>
        <taxon>Diversisporales</taxon>
        <taxon>Gigasporaceae</taxon>
        <taxon>Gigaspora</taxon>
    </lineage>
</organism>
<dbReference type="Proteomes" id="UP000266673">
    <property type="component" value="Unassembled WGS sequence"/>
</dbReference>
<dbReference type="AlphaFoldDB" id="A0A397V5J7"/>
<reference evidence="2 3" key="1">
    <citation type="submission" date="2018-06" db="EMBL/GenBank/DDBJ databases">
        <title>Comparative genomics reveals the genomic features of Rhizophagus irregularis, R. cerebriforme, R. diaphanum and Gigaspora rosea, and their symbiotic lifestyle signature.</title>
        <authorList>
            <person name="Morin E."/>
            <person name="San Clemente H."/>
            <person name="Chen E.C.H."/>
            <person name="De La Providencia I."/>
            <person name="Hainaut M."/>
            <person name="Kuo A."/>
            <person name="Kohler A."/>
            <person name="Murat C."/>
            <person name="Tang N."/>
            <person name="Roy S."/>
            <person name="Loubradou J."/>
            <person name="Henrissat B."/>
            <person name="Grigoriev I.V."/>
            <person name="Corradi N."/>
            <person name="Roux C."/>
            <person name="Martin F.M."/>
        </authorList>
    </citation>
    <scope>NUCLEOTIDE SEQUENCE [LARGE SCALE GENOMIC DNA]</scope>
    <source>
        <strain evidence="2 3">DAOM 194757</strain>
    </source>
</reference>
<feature type="compositionally biased region" description="Acidic residues" evidence="1">
    <location>
        <begin position="34"/>
        <end position="58"/>
    </location>
</feature>